<evidence type="ECO:0008006" key="2">
    <source>
        <dbReference type="Google" id="ProtNLM"/>
    </source>
</evidence>
<name>W4GNA1_APHAT</name>
<dbReference type="VEuPathDB" id="FungiDB:H257_05757"/>
<organism evidence="1">
    <name type="scientific">Aphanomyces astaci</name>
    <name type="common">Crayfish plague agent</name>
    <dbReference type="NCBI Taxonomy" id="112090"/>
    <lineage>
        <taxon>Eukaryota</taxon>
        <taxon>Sar</taxon>
        <taxon>Stramenopiles</taxon>
        <taxon>Oomycota</taxon>
        <taxon>Saprolegniomycetes</taxon>
        <taxon>Saprolegniales</taxon>
        <taxon>Verrucalvaceae</taxon>
        <taxon>Aphanomyces</taxon>
    </lineage>
</organism>
<dbReference type="AlphaFoldDB" id="W4GNA1"/>
<dbReference type="RefSeq" id="XP_009829028.1">
    <property type="nucleotide sequence ID" value="XM_009830726.1"/>
</dbReference>
<protein>
    <recommendedName>
        <fullName evidence="2">Tc1-like transposase DDE domain-containing protein</fullName>
    </recommendedName>
</protein>
<sequence length="377" mass="42014">MPSTTAISDDDYDEIASYIRQERPRSLTKEERLDILRLHAELRRDGQMQVSSTIGRLLGRSQKDVMALLLEAKIIHYDVNCKPEAVNCLRRVQQFLVKLGFKRGKRRGHAAYAMSSAHATARDVYVQHMMQLAPATPVVYLDESYIHHHYARHHDSLYDPTDNGPTKEMHKGRRFCFIAGIMAASPTESVVVGLDHSAFIQSTTTISSIKTAAHEAVLALLRGPPILAATFIEETCNLNDLPRTSSETLALPEMSFHWLVESLRAHDIATMAMITVEGEMDLFSTSTVDDSVPAAPLKSQTWGSLRSNPYYDLFKELRTSSPTKCPPTTCRQGFPTRDRPLDAIDAFFAARKVAGHVRDSISPHNSPTLCVKKPGGK</sequence>
<gene>
    <name evidence="1" type="ORF">H257_05757</name>
</gene>
<reference evidence="1" key="1">
    <citation type="submission" date="2013-12" db="EMBL/GenBank/DDBJ databases">
        <title>The Genome Sequence of Aphanomyces astaci APO3.</title>
        <authorList>
            <consortium name="The Broad Institute Genomics Platform"/>
            <person name="Russ C."/>
            <person name="Tyler B."/>
            <person name="van West P."/>
            <person name="Dieguez-Uribeondo J."/>
            <person name="Young S.K."/>
            <person name="Zeng Q."/>
            <person name="Gargeya S."/>
            <person name="Fitzgerald M."/>
            <person name="Abouelleil A."/>
            <person name="Alvarado L."/>
            <person name="Chapman S.B."/>
            <person name="Gainer-Dewar J."/>
            <person name="Goldberg J."/>
            <person name="Griggs A."/>
            <person name="Gujja S."/>
            <person name="Hansen M."/>
            <person name="Howarth C."/>
            <person name="Imamovic A."/>
            <person name="Ireland A."/>
            <person name="Larimer J."/>
            <person name="McCowan C."/>
            <person name="Murphy C."/>
            <person name="Pearson M."/>
            <person name="Poon T.W."/>
            <person name="Priest M."/>
            <person name="Roberts A."/>
            <person name="Saif S."/>
            <person name="Shea T."/>
            <person name="Sykes S."/>
            <person name="Wortman J."/>
            <person name="Nusbaum C."/>
            <person name="Birren B."/>
        </authorList>
    </citation>
    <scope>NUCLEOTIDE SEQUENCE [LARGE SCALE GENOMIC DNA]</scope>
    <source>
        <strain evidence="1">APO3</strain>
    </source>
</reference>
<dbReference type="GeneID" id="20807753"/>
<accession>W4GNA1</accession>
<proteinExistence type="predicted"/>
<evidence type="ECO:0000313" key="1">
    <source>
        <dbReference type="EMBL" id="ETV81170.1"/>
    </source>
</evidence>
<dbReference type="EMBL" id="KI913124">
    <property type="protein sequence ID" value="ETV81170.1"/>
    <property type="molecule type" value="Genomic_DNA"/>
</dbReference>
<dbReference type="OrthoDB" id="88762at2759"/>